<evidence type="ECO:0000313" key="1">
    <source>
        <dbReference type="EMBL" id="GJU04030.1"/>
    </source>
</evidence>
<evidence type="ECO:0000313" key="2">
    <source>
        <dbReference type="Proteomes" id="UP001151760"/>
    </source>
</evidence>
<keyword evidence="2" id="KW-1185">Reference proteome</keyword>
<reference evidence="1" key="2">
    <citation type="submission" date="2022-01" db="EMBL/GenBank/DDBJ databases">
        <authorList>
            <person name="Yamashiro T."/>
            <person name="Shiraishi A."/>
            <person name="Satake H."/>
            <person name="Nakayama K."/>
        </authorList>
    </citation>
    <scope>NUCLEOTIDE SEQUENCE</scope>
</reference>
<gene>
    <name evidence="1" type="ORF">Tco_1114368</name>
</gene>
<reference evidence="1" key="1">
    <citation type="journal article" date="2022" name="Int. J. Mol. Sci.">
        <title>Draft Genome of Tanacetum Coccineum: Genomic Comparison of Closely Related Tanacetum-Family Plants.</title>
        <authorList>
            <person name="Yamashiro T."/>
            <person name="Shiraishi A."/>
            <person name="Nakayama K."/>
            <person name="Satake H."/>
        </authorList>
    </citation>
    <scope>NUCLEOTIDE SEQUENCE</scope>
</reference>
<proteinExistence type="predicted"/>
<dbReference type="Proteomes" id="UP001151760">
    <property type="component" value="Unassembled WGS sequence"/>
</dbReference>
<organism evidence="1 2">
    <name type="scientific">Tanacetum coccineum</name>
    <dbReference type="NCBI Taxonomy" id="301880"/>
    <lineage>
        <taxon>Eukaryota</taxon>
        <taxon>Viridiplantae</taxon>
        <taxon>Streptophyta</taxon>
        <taxon>Embryophyta</taxon>
        <taxon>Tracheophyta</taxon>
        <taxon>Spermatophyta</taxon>
        <taxon>Magnoliopsida</taxon>
        <taxon>eudicotyledons</taxon>
        <taxon>Gunneridae</taxon>
        <taxon>Pentapetalae</taxon>
        <taxon>asterids</taxon>
        <taxon>campanulids</taxon>
        <taxon>Asterales</taxon>
        <taxon>Asteraceae</taxon>
        <taxon>Asteroideae</taxon>
        <taxon>Anthemideae</taxon>
        <taxon>Anthemidinae</taxon>
        <taxon>Tanacetum</taxon>
    </lineage>
</organism>
<accession>A0ABQ5IWF8</accession>
<sequence length="103" mass="11360">MGTTTANPLKVIQCYNYKGEGHMARQYTWERVNSGTNTQALTTIAIFQIDDLGAFDSDCDEAPPANAILMAKLSAYDSDVLSGVPDYNNYQDNNVIDQSVQEM</sequence>
<dbReference type="EMBL" id="BQNB010021210">
    <property type="protein sequence ID" value="GJU04030.1"/>
    <property type="molecule type" value="Genomic_DNA"/>
</dbReference>
<comment type="caution">
    <text evidence="1">The sequence shown here is derived from an EMBL/GenBank/DDBJ whole genome shotgun (WGS) entry which is preliminary data.</text>
</comment>
<name>A0ABQ5IWF8_9ASTR</name>
<protein>
    <submittedName>
        <fullName evidence="1">Uncharacterized protein</fullName>
    </submittedName>
</protein>